<keyword evidence="4 7" id="KW-0812">Transmembrane</keyword>
<comment type="subcellular location">
    <subcellularLocation>
        <location evidence="1">Cell membrane</location>
        <topology evidence="1">Multi-pass membrane protein</topology>
    </subcellularLocation>
</comment>
<dbReference type="Proteomes" id="UP001597459">
    <property type="component" value="Unassembled WGS sequence"/>
</dbReference>
<evidence type="ECO:0000259" key="8">
    <source>
        <dbReference type="Pfam" id="PF02687"/>
    </source>
</evidence>
<evidence type="ECO:0000256" key="7">
    <source>
        <dbReference type="SAM" id="Phobius"/>
    </source>
</evidence>
<feature type="domain" description="MacB-like periplasmic core" evidence="9">
    <location>
        <begin position="18"/>
        <end position="237"/>
    </location>
</feature>
<feature type="domain" description="ABC3 transporter permease C-terminal" evidence="8">
    <location>
        <begin position="268"/>
        <end position="398"/>
    </location>
</feature>
<organism evidence="10 11">
    <name type="scientific">Aquimarina hainanensis</name>
    <dbReference type="NCBI Taxonomy" id="1578017"/>
    <lineage>
        <taxon>Bacteria</taxon>
        <taxon>Pseudomonadati</taxon>
        <taxon>Bacteroidota</taxon>
        <taxon>Flavobacteriia</taxon>
        <taxon>Flavobacteriales</taxon>
        <taxon>Flavobacteriaceae</taxon>
        <taxon>Aquimarina</taxon>
    </lineage>
</organism>
<evidence type="ECO:0000256" key="1">
    <source>
        <dbReference type="ARBA" id="ARBA00004651"/>
    </source>
</evidence>
<dbReference type="RefSeq" id="WP_176028986.1">
    <property type="nucleotide sequence ID" value="NZ_JBHSJV010000001.1"/>
</dbReference>
<dbReference type="PANTHER" id="PTHR30489">
    <property type="entry name" value="LIPOPROTEIN-RELEASING SYSTEM TRANSMEMBRANE PROTEIN LOLE"/>
    <property type="match status" value="1"/>
</dbReference>
<feature type="transmembrane region" description="Helical" evidence="7">
    <location>
        <begin position="267"/>
        <end position="290"/>
    </location>
</feature>
<dbReference type="Pfam" id="PF02687">
    <property type="entry name" value="FtsX"/>
    <property type="match status" value="1"/>
</dbReference>
<comment type="similarity">
    <text evidence="2">Belongs to the ABC-4 integral membrane protein family. LolC/E subfamily.</text>
</comment>
<dbReference type="InterPro" id="IPR003838">
    <property type="entry name" value="ABC3_permease_C"/>
</dbReference>
<evidence type="ECO:0000256" key="2">
    <source>
        <dbReference type="ARBA" id="ARBA00005236"/>
    </source>
</evidence>
<dbReference type="EMBL" id="JBHULX010000021">
    <property type="protein sequence ID" value="MFD2591373.1"/>
    <property type="molecule type" value="Genomic_DNA"/>
</dbReference>
<feature type="transmembrane region" description="Helical" evidence="7">
    <location>
        <begin position="372"/>
        <end position="392"/>
    </location>
</feature>
<protein>
    <submittedName>
        <fullName evidence="10">ABC transporter permease</fullName>
    </submittedName>
</protein>
<reference evidence="11" key="1">
    <citation type="journal article" date="2019" name="Int. J. Syst. Evol. Microbiol.">
        <title>The Global Catalogue of Microorganisms (GCM) 10K type strain sequencing project: providing services to taxonomists for standard genome sequencing and annotation.</title>
        <authorList>
            <consortium name="The Broad Institute Genomics Platform"/>
            <consortium name="The Broad Institute Genome Sequencing Center for Infectious Disease"/>
            <person name="Wu L."/>
            <person name="Ma J."/>
        </authorList>
    </citation>
    <scope>NUCLEOTIDE SEQUENCE [LARGE SCALE GENOMIC DNA]</scope>
    <source>
        <strain evidence="11">KCTC 42423</strain>
    </source>
</reference>
<keyword evidence="5 7" id="KW-1133">Transmembrane helix</keyword>
<evidence type="ECO:0000313" key="10">
    <source>
        <dbReference type="EMBL" id="MFD2591373.1"/>
    </source>
</evidence>
<evidence type="ECO:0000256" key="3">
    <source>
        <dbReference type="ARBA" id="ARBA00022475"/>
    </source>
</evidence>
<name>A0ABW5N7Z2_9FLAO</name>
<dbReference type="PANTHER" id="PTHR30489:SF0">
    <property type="entry name" value="LIPOPROTEIN-RELEASING SYSTEM TRANSMEMBRANE PROTEIN LOLE"/>
    <property type="match status" value="1"/>
</dbReference>
<sequence length="405" mass="45430">MNELSMAWKNLWRNKRRTIITVASIFFGVVLSTVMSSLQDGTYSNMIKMSVKLSSGYIQVQHPKFHEKKSINTIFSPTDTFISSIEEVKTVKTITKRLESFALFSSEANTRGGAVIGIEPSKDKETSNIQHWVSEGTFLEKGDTGILLTKNTAKNLKVGVKDTVVLISQGYHGVSAAAKYPVKGIITFSTPQMNNLGAFVDLKLAQQFFSAEDKISSIMIMVDDYNSVPSTVQQIKDLSDNQYNVLDWKEINPEIVQFIESDKSGGLVMIGVLYIVIGFGIFGTIIMMVAERKRELGVMISIGMQRMRLYTILFYETILIGIIGVVAGFLVSVPVIFLFRKNPIKLPPELAETYAQYGFEPYFFFGTTPSVFMNQIFIVFLITLMISLYPILKVRKLKITEALRS</sequence>
<proteinExistence type="inferred from homology"/>
<comment type="caution">
    <text evidence="10">The sequence shown here is derived from an EMBL/GenBank/DDBJ whole genome shotgun (WGS) entry which is preliminary data.</text>
</comment>
<dbReference type="Pfam" id="PF12704">
    <property type="entry name" value="MacB_PCD"/>
    <property type="match status" value="1"/>
</dbReference>
<evidence type="ECO:0000256" key="4">
    <source>
        <dbReference type="ARBA" id="ARBA00022692"/>
    </source>
</evidence>
<evidence type="ECO:0000259" key="9">
    <source>
        <dbReference type="Pfam" id="PF12704"/>
    </source>
</evidence>
<accession>A0ABW5N7Z2</accession>
<feature type="transmembrane region" description="Helical" evidence="7">
    <location>
        <begin position="311"/>
        <end position="339"/>
    </location>
</feature>
<keyword evidence="11" id="KW-1185">Reference proteome</keyword>
<dbReference type="InterPro" id="IPR025857">
    <property type="entry name" value="MacB_PCD"/>
</dbReference>
<gene>
    <name evidence="10" type="ORF">ACFSTE_11105</name>
</gene>
<evidence type="ECO:0000256" key="5">
    <source>
        <dbReference type="ARBA" id="ARBA00022989"/>
    </source>
</evidence>
<keyword evidence="3" id="KW-1003">Cell membrane</keyword>
<keyword evidence="6 7" id="KW-0472">Membrane</keyword>
<evidence type="ECO:0000256" key="6">
    <source>
        <dbReference type="ARBA" id="ARBA00023136"/>
    </source>
</evidence>
<dbReference type="InterPro" id="IPR051447">
    <property type="entry name" value="Lipoprotein-release_system"/>
</dbReference>
<evidence type="ECO:0000313" key="11">
    <source>
        <dbReference type="Proteomes" id="UP001597459"/>
    </source>
</evidence>